<dbReference type="OrthoDB" id="9803101at2"/>
<dbReference type="SUPFAM" id="SSF55298">
    <property type="entry name" value="YjgF-like"/>
    <property type="match status" value="1"/>
</dbReference>
<dbReference type="PANTHER" id="PTHR11803:SF39">
    <property type="entry name" value="2-IMINOBUTANOATE_2-IMINOPROPANOATE DEAMINASE"/>
    <property type="match status" value="1"/>
</dbReference>
<dbReference type="RefSeq" id="WP_096180371.1">
    <property type="nucleotide sequence ID" value="NZ_BDUF01000007.1"/>
</dbReference>
<name>A0A292YJL2_9BACL</name>
<accession>A0A292YJL2</accession>
<dbReference type="GO" id="GO:0019239">
    <property type="term" value="F:deaminase activity"/>
    <property type="evidence" value="ECO:0007669"/>
    <property type="project" value="TreeGrafter"/>
</dbReference>
<dbReference type="Gene3D" id="3.30.1330.40">
    <property type="entry name" value="RutC-like"/>
    <property type="match status" value="1"/>
</dbReference>
<dbReference type="InterPro" id="IPR006056">
    <property type="entry name" value="RidA"/>
</dbReference>
<keyword evidence="3" id="KW-1185">Reference proteome</keyword>
<sequence>MNKQIVSTTQAPAAIGPYSQAVLAGNMLFTSGQIPLTPEGELVTGDIQAQTRQVFKNLDAVLKEAGFTFADVVKATVFIADMNDFAKINEIYAEYFKEKPPARSTVQVARLPRDVGVEIDLVAIRS</sequence>
<reference evidence="3" key="1">
    <citation type="submission" date="2017-07" db="EMBL/GenBank/DDBJ databases">
        <title>Draft genome sequence of Effusibacillus lacus strain skLN1.</title>
        <authorList>
            <person name="Watanabe M."/>
            <person name="Kojima H."/>
            <person name="Fukui M."/>
        </authorList>
    </citation>
    <scope>NUCLEOTIDE SEQUENCE [LARGE SCALE GENOMIC DNA]</scope>
    <source>
        <strain evidence="3">skLN1</strain>
    </source>
</reference>
<comment type="caution">
    <text evidence="2">The sequence shown here is derived from an EMBL/GenBank/DDBJ whole genome shotgun (WGS) entry which is preliminary data.</text>
</comment>
<dbReference type="CDD" id="cd00448">
    <property type="entry name" value="YjgF_YER057c_UK114_family"/>
    <property type="match status" value="1"/>
</dbReference>
<dbReference type="InterPro" id="IPR019897">
    <property type="entry name" value="RidA_CS"/>
</dbReference>
<evidence type="ECO:0000313" key="2">
    <source>
        <dbReference type="EMBL" id="GAX88670.1"/>
    </source>
</evidence>
<evidence type="ECO:0000256" key="1">
    <source>
        <dbReference type="ARBA" id="ARBA00010552"/>
    </source>
</evidence>
<dbReference type="InterPro" id="IPR035959">
    <property type="entry name" value="RutC-like_sf"/>
</dbReference>
<dbReference type="FunFam" id="3.30.1330.40:FF:000001">
    <property type="entry name" value="L-PSP family endoribonuclease"/>
    <property type="match status" value="1"/>
</dbReference>
<dbReference type="InterPro" id="IPR006175">
    <property type="entry name" value="YjgF/YER057c/UK114"/>
</dbReference>
<proteinExistence type="inferred from homology"/>
<organism evidence="2 3">
    <name type="scientific">Effusibacillus lacus</name>
    <dbReference type="NCBI Taxonomy" id="1348429"/>
    <lineage>
        <taxon>Bacteria</taxon>
        <taxon>Bacillati</taxon>
        <taxon>Bacillota</taxon>
        <taxon>Bacilli</taxon>
        <taxon>Bacillales</taxon>
        <taxon>Alicyclobacillaceae</taxon>
        <taxon>Effusibacillus</taxon>
    </lineage>
</organism>
<evidence type="ECO:0000313" key="3">
    <source>
        <dbReference type="Proteomes" id="UP000217785"/>
    </source>
</evidence>
<gene>
    <name evidence="2" type="ORF">EFBL_0282</name>
</gene>
<dbReference type="AlphaFoldDB" id="A0A292YJL2"/>
<dbReference type="Pfam" id="PF01042">
    <property type="entry name" value="Ribonuc_L-PSP"/>
    <property type="match status" value="1"/>
</dbReference>
<dbReference type="PROSITE" id="PS01094">
    <property type="entry name" value="UPF0076"/>
    <property type="match status" value="1"/>
</dbReference>
<comment type="similarity">
    <text evidence="1">Belongs to the RutC family.</text>
</comment>
<evidence type="ECO:0008006" key="4">
    <source>
        <dbReference type="Google" id="ProtNLM"/>
    </source>
</evidence>
<dbReference type="Proteomes" id="UP000217785">
    <property type="component" value="Unassembled WGS sequence"/>
</dbReference>
<dbReference type="EMBL" id="BDUF01000007">
    <property type="protein sequence ID" value="GAX88670.1"/>
    <property type="molecule type" value="Genomic_DNA"/>
</dbReference>
<protein>
    <recommendedName>
        <fullName evidence="4">Reactive intermediate/imine deaminase</fullName>
    </recommendedName>
</protein>
<dbReference type="GO" id="GO:0005829">
    <property type="term" value="C:cytosol"/>
    <property type="evidence" value="ECO:0007669"/>
    <property type="project" value="TreeGrafter"/>
</dbReference>
<dbReference type="PANTHER" id="PTHR11803">
    <property type="entry name" value="2-IMINOBUTANOATE/2-IMINOPROPANOATE DEAMINASE RIDA"/>
    <property type="match status" value="1"/>
</dbReference>
<dbReference type="NCBIfam" id="TIGR00004">
    <property type="entry name" value="Rid family detoxifying hydrolase"/>
    <property type="match status" value="1"/>
</dbReference>